<dbReference type="EC" id="2.7.13.3" evidence="3"/>
<proteinExistence type="predicted"/>
<dbReference type="PANTHER" id="PTHR43547:SF2">
    <property type="entry name" value="HYBRID SIGNAL TRANSDUCTION HISTIDINE KINASE C"/>
    <property type="match status" value="1"/>
</dbReference>
<sequence>MNELMVIGLYALLAGAAVGALAVGALRLVRHRSILAHIAVLLAVTIASVTAGVTAVAQAMFLSAHDLQVVLVTVAASAAVSLAVGVAFARRLAQAAVWADQARQRERQLEAGRRELVAWVSHDLRTPLAGLRAMAEALEDRVVDEPAAVAEYHRRIRVETDRMTRLVDDLFELSRITAGALRPALSPVPLGDVVSDAIAATAPLAADRRVRVVAPETGWPTVRAAEAELARVVTNLLVNSVRYTPPDGTVRIDAGRDDDDAWLAVSDTCGGIPEADLPRVFDVAFRGTRARTPAPAGADEAAPAGGGLGLAIVRGLVEAHGGRVDAHNVTGGCRFVVRLPAV</sequence>
<evidence type="ECO:0000256" key="2">
    <source>
        <dbReference type="ARBA" id="ARBA00004236"/>
    </source>
</evidence>
<accession>A0A1C4ZJP8</accession>
<keyword evidence="8" id="KW-1133">Transmembrane helix</keyword>
<feature type="transmembrane region" description="Helical" evidence="8">
    <location>
        <begin position="6"/>
        <end position="26"/>
    </location>
</feature>
<dbReference type="CDD" id="cd00082">
    <property type="entry name" value="HisKA"/>
    <property type="match status" value="1"/>
</dbReference>
<dbReference type="SMART" id="SM00387">
    <property type="entry name" value="HATPase_c"/>
    <property type="match status" value="1"/>
</dbReference>
<evidence type="ECO:0000313" key="10">
    <source>
        <dbReference type="EMBL" id="SCF33213.1"/>
    </source>
</evidence>
<dbReference type="InterPro" id="IPR003661">
    <property type="entry name" value="HisK_dim/P_dom"/>
</dbReference>
<dbReference type="GO" id="GO:0005886">
    <property type="term" value="C:plasma membrane"/>
    <property type="evidence" value="ECO:0007669"/>
    <property type="project" value="UniProtKB-SubCell"/>
</dbReference>
<dbReference type="InterPro" id="IPR003594">
    <property type="entry name" value="HATPase_dom"/>
</dbReference>
<dbReference type="InterPro" id="IPR004358">
    <property type="entry name" value="Sig_transdc_His_kin-like_C"/>
</dbReference>
<dbReference type="Gene3D" id="1.10.287.130">
    <property type="match status" value="1"/>
</dbReference>
<evidence type="ECO:0000256" key="8">
    <source>
        <dbReference type="SAM" id="Phobius"/>
    </source>
</evidence>
<comment type="subcellular location">
    <subcellularLocation>
        <location evidence="2">Cell membrane</location>
    </subcellularLocation>
</comment>
<feature type="domain" description="Histidine kinase" evidence="9">
    <location>
        <begin position="119"/>
        <end position="342"/>
    </location>
</feature>
<dbReference type="SUPFAM" id="SSF47384">
    <property type="entry name" value="Homodimeric domain of signal transducing histidine kinase"/>
    <property type="match status" value="1"/>
</dbReference>
<dbReference type="InterPro" id="IPR005467">
    <property type="entry name" value="His_kinase_dom"/>
</dbReference>
<keyword evidence="11" id="KW-1185">Reference proteome</keyword>
<keyword evidence="5" id="KW-0808">Transferase</keyword>
<dbReference type="FunFam" id="1.10.287.130:FF:000001">
    <property type="entry name" value="Two-component sensor histidine kinase"/>
    <property type="match status" value="1"/>
</dbReference>
<name>A0A1C4ZJP8_9ACTN</name>
<evidence type="ECO:0000256" key="4">
    <source>
        <dbReference type="ARBA" id="ARBA00022553"/>
    </source>
</evidence>
<keyword evidence="6 10" id="KW-0418">Kinase</keyword>
<feature type="transmembrane region" description="Helical" evidence="8">
    <location>
        <begin position="38"/>
        <end position="61"/>
    </location>
</feature>
<evidence type="ECO:0000256" key="1">
    <source>
        <dbReference type="ARBA" id="ARBA00000085"/>
    </source>
</evidence>
<dbReference type="GO" id="GO:0000155">
    <property type="term" value="F:phosphorelay sensor kinase activity"/>
    <property type="evidence" value="ECO:0007669"/>
    <property type="project" value="InterPro"/>
</dbReference>
<dbReference type="AlphaFoldDB" id="A0A1C4ZJP8"/>
<dbReference type="SUPFAM" id="SSF55874">
    <property type="entry name" value="ATPase domain of HSP90 chaperone/DNA topoisomerase II/histidine kinase"/>
    <property type="match status" value="1"/>
</dbReference>
<dbReference type="InterPro" id="IPR036097">
    <property type="entry name" value="HisK_dim/P_sf"/>
</dbReference>
<organism evidence="10 11">
    <name type="scientific">Micromonospora marina</name>
    <dbReference type="NCBI Taxonomy" id="307120"/>
    <lineage>
        <taxon>Bacteria</taxon>
        <taxon>Bacillati</taxon>
        <taxon>Actinomycetota</taxon>
        <taxon>Actinomycetes</taxon>
        <taxon>Micromonosporales</taxon>
        <taxon>Micromonosporaceae</taxon>
        <taxon>Micromonospora</taxon>
    </lineage>
</organism>
<dbReference type="Pfam" id="PF00512">
    <property type="entry name" value="HisKA"/>
    <property type="match status" value="1"/>
</dbReference>
<dbReference type="Proteomes" id="UP000198551">
    <property type="component" value="Unassembled WGS sequence"/>
</dbReference>
<dbReference type="SMART" id="SM00388">
    <property type="entry name" value="HisKA"/>
    <property type="match status" value="1"/>
</dbReference>
<dbReference type="CDD" id="cd00075">
    <property type="entry name" value="HATPase"/>
    <property type="match status" value="1"/>
</dbReference>
<protein>
    <recommendedName>
        <fullName evidence="3">histidine kinase</fullName>
        <ecNumber evidence="3">2.7.13.3</ecNumber>
    </recommendedName>
</protein>
<comment type="catalytic activity">
    <reaction evidence="1">
        <text>ATP + protein L-histidine = ADP + protein N-phospho-L-histidine.</text>
        <dbReference type="EC" id="2.7.13.3"/>
    </reaction>
</comment>
<evidence type="ECO:0000256" key="5">
    <source>
        <dbReference type="ARBA" id="ARBA00022679"/>
    </source>
</evidence>
<evidence type="ECO:0000256" key="3">
    <source>
        <dbReference type="ARBA" id="ARBA00012438"/>
    </source>
</evidence>
<dbReference type="Gene3D" id="3.30.565.10">
    <property type="entry name" value="Histidine kinase-like ATPase, C-terminal domain"/>
    <property type="match status" value="1"/>
</dbReference>
<evidence type="ECO:0000256" key="7">
    <source>
        <dbReference type="ARBA" id="ARBA00023012"/>
    </source>
</evidence>
<evidence type="ECO:0000313" key="11">
    <source>
        <dbReference type="Proteomes" id="UP000198551"/>
    </source>
</evidence>
<dbReference type="EMBL" id="FMCV01000018">
    <property type="protein sequence ID" value="SCF33213.1"/>
    <property type="molecule type" value="Genomic_DNA"/>
</dbReference>
<keyword evidence="8" id="KW-0812">Transmembrane</keyword>
<keyword evidence="4" id="KW-0597">Phosphoprotein</keyword>
<dbReference type="Pfam" id="PF02518">
    <property type="entry name" value="HATPase_c"/>
    <property type="match status" value="1"/>
</dbReference>
<keyword evidence="8" id="KW-0472">Membrane</keyword>
<dbReference type="InterPro" id="IPR036890">
    <property type="entry name" value="HATPase_C_sf"/>
</dbReference>
<dbReference type="PANTHER" id="PTHR43547">
    <property type="entry name" value="TWO-COMPONENT HISTIDINE KINASE"/>
    <property type="match status" value="1"/>
</dbReference>
<evidence type="ECO:0000259" key="9">
    <source>
        <dbReference type="PROSITE" id="PS50109"/>
    </source>
</evidence>
<gene>
    <name evidence="10" type="ORF">GA0070215_11835</name>
</gene>
<keyword evidence="7" id="KW-0902">Two-component regulatory system</keyword>
<reference evidence="11" key="1">
    <citation type="submission" date="2016-06" db="EMBL/GenBank/DDBJ databases">
        <authorList>
            <person name="Varghese N."/>
        </authorList>
    </citation>
    <scope>NUCLEOTIDE SEQUENCE [LARGE SCALE GENOMIC DNA]</scope>
    <source>
        <strain evidence="11">DSM 45555</strain>
    </source>
</reference>
<dbReference type="PROSITE" id="PS50109">
    <property type="entry name" value="HIS_KIN"/>
    <property type="match status" value="1"/>
</dbReference>
<dbReference type="PRINTS" id="PR00344">
    <property type="entry name" value="BCTRLSENSOR"/>
</dbReference>
<feature type="transmembrane region" description="Helical" evidence="8">
    <location>
        <begin position="67"/>
        <end position="89"/>
    </location>
</feature>
<evidence type="ECO:0000256" key="6">
    <source>
        <dbReference type="ARBA" id="ARBA00022777"/>
    </source>
</evidence>